<dbReference type="SUPFAM" id="SSF74650">
    <property type="entry name" value="Galactose mutarotase-like"/>
    <property type="match status" value="1"/>
</dbReference>
<dbReference type="OrthoDB" id="9795355at2"/>
<sequence length="306" mass="34029">MSELFTISSGDLTARIDPLGAEMVSLRDASGGEWMTDADPQYWTGHAPILFPIVGELVGGTYRFDGQEYALARHGFARKSMFERVDSSPRSVSFLLTDSEATRKVYPFAFSLELLYEIEDRTLRLTATVTNRGDGDMPFSIGFHPGFAWPLPAGGAKEQHRVVFSDHETGPIRRLDDKGLLRAYEDTPIHNRILRPYPGLFHADAMIWDRLSSRMLRFEGETPESDDEDAGEEPAALELAFPDNDMLGIWQKPGANYLCLEPWSGIADPEGFDGDFREKPGIMSLAAGEARSFRLAITIYPAEAGD</sequence>
<reference evidence="1" key="1">
    <citation type="journal article" date="2014" name="Int. J. Syst. Evol. Microbiol.">
        <title>Complete genome sequence of Corynebacterium casei LMG S-19264T (=DSM 44701T), isolated from a smear-ripened cheese.</title>
        <authorList>
            <consortium name="US DOE Joint Genome Institute (JGI-PGF)"/>
            <person name="Walter F."/>
            <person name="Albersmeier A."/>
            <person name="Kalinowski J."/>
            <person name="Ruckert C."/>
        </authorList>
    </citation>
    <scope>NUCLEOTIDE SEQUENCE</scope>
    <source>
        <strain evidence="1">CGMCC 1.15360</strain>
    </source>
</reference>
<dbReference type="InterPro" id="IPR037481">
    <property type="entry name" value="LacX"/>
</dbReference>
<evidence type="ECO:0000313" key="2">
    <source>
        <dbReference type="Proteomes" id="UP000612349"/>
    </source>
</evidence>
<proteinExistence type="predicted"/>
<dbReference type="InterPro" id="IPR011013">
    <property type="entry name" value="Gal_mutarotase_sf_dom"/>
</dbReference>
<name>A0A916YSN3_9SPHN</name>
<evidence type="ECO:0000313" key="1">
    <source>
        <dbReference type="EMBL" id="GGD58051.1"/>
    </source>
</evidence>
<comment type="caution">
    <text evidence="1">The sequence shown here is derived from an EMBL/GenBank/DDBJ whole genome shotgun (WGS) entry which is preliminary data.</text>
</comment>
<reference evidence="1" key="2">
    <citation type="submission" date="2020-09" db="EMBL/GenBank/DDBJ databases">
        <authorList>
            <person name="Sun Q."/>
            <person name="Zhou Y."/>
        </authorList>
    </citation>
    <scope>NUCLEOTIDE SEQUENCE</scope>
    <source>
        <strain evidence="1">CGMCC 1.15360</strain>
    </source>
</reference>
<dbReference type="Pfam" id="PF01263">
    <property type="entry name" value="Aldose_epim"/>
    <property type="match status" value="1"/>
</dbReference>
<gene>
    <name evidence="1" type="ORF">GCM10010990_04210</name>
</gene>
<protein>
    <submittedName>
        <fullName evidence="1">Aldose 1-epimerase</fullName>
    </submittedName>
</protein>
<dbReference type="GO" id="GO:0016853">
    <property type="term" value="F:isomerase activity"/>
    <property type="evidence" value="ECO:0007669"/>
    <property type="project" value="InterPro"/>
</dbReference>
<dbReference type="InterPro" id="IPR008183">
    <property type="entry name" value="Aldose_1/G6P_1-epimerase"/>
</dbReference>
<dbReference type="GO" id="GO:0030246">
    <property type="term" value="F:carbohydrate binding"/>
    <property type="evidence" value="ECO:0007669"/>
    <property type="project" value="InterPro"/>
</dbReference>
<dbReference type="PANTHER" id="PTHR11122:SF13">
    <property type="entry name" value="GLUCOSE-6-PHOSPHATE 1-EPIMERASE"/>
    <property type="match status" value="1"/>
</dbReference>
<keyword evidence="2" id="KW-1185">Reference proteome</keyword>
<dbReference type="Gene3D" id="2.70.98.10">
    <property type="match status" value="1"/>
</dbReference>
<organism evidence="1 2">
    <name type="scientific">Croceicoccus mobilis</name>
    <dbReference type="NCBI Taxonomy" id="1703339"/>
    <lineage>
        <taxon>Bacteria</taxon>
        <taxon>Pseudomonadati</taxon>
        <taxon>Pseudomonadota</taxon>
        <taxon>Alphaproteobacteria</taxon>
        <taxon>Sphingomonadales</taxon>
        <taxon>Erythrobacteraceae</taxon>
        <taxon>Croceicoccus</taxon>
    </lineage>
</organism>
<dbReference type="EMBL" id="BMIP01000001">
    <property type="protein sequence ID" value="GGD58051.1"/>
    <property type="molecule type" value="Genomic_DNA"/>
</dbReference>
<accession>A0A916YSN3</accession>
<dbReference type="CDD" id="cd09024">
    <property type="entry name" value="Aldose_epim_lacX"/>
    <property type="match status" value="1"/>
</dbReference>
<dbReference type="GO" id="GO:0005975">
    <property type="term" value="P:carbohydrate metabolic process"/>
    <property type="evidence" value="ECO:0007669"/>
    <property type="project" value="InterPro"/>
</dbReference>
<dbReference type="Proteomes" id="UP000612349">
    <property type="component" value="Unassembled WGS sequence"/>
</dbReference>
<dbReference type="AlphaFoldDB" id="A0A916YSN3"/>
<dbReference type="PANTHER" id="PTHR11122">
    <property type="entry name" value="APOSPORY-ASSOCIATED PROTEIN C-RELATED"/>
    <property type="match status" value="1"/>
</dbReference>
<dbReference type="RefSeq" id="WP_066772862.1">
    <property type="nucleotide sequence ID" value="NZ_BMIP01000001.1"/>
</dbReference>
<dbReference type="InterPro" id="IPR014718">
    <property type="entry name" value="GH-type_carb-bd"/>
</dbReference>